<reference evidence="3" key="1">
    <citation type="submission" date="2022-04" db="EMBL/GenBank/DDBJ databases">
        <title>Consumption of N2O by Flavobacterium azooxidireducens sp. nov. isolated from Decomposing Leaf Litter of Phragmites australis (Cav.).</title>
        <authorList>
            <person name="Behrendt U."/>
            <person name="Spanner T."/>
            <person name="Augustin J."/>
            <person name="Horn M.A."/>
            <person name="Kolb S."/>
            <person name="Ulrich A."/>
        </authorList>
    </citation>
    <scope>NUCLEOTIDE SEQUENCE</scope>
    <source>
        <strain evidence="3">IGB 4-14</strain>
    </source>
</reference>
<feature type="domain" description="Glycosyltransferase subfamily 4-like N-terminal" evidence="2">
    <location>
        <begin position="18"/>
        <end position="168"/>
    </location>
</feature>
<dbReference type="InterPro" id="IPR028098">
    <property type="entry name" value="Glyco_trans_4-like_N"/>
</dbReference>
<dbReference type="Gene3D" id="3.40.50.2000">
    <property type="entry name" value="Glycogen Phosphorylase B"/>
    <property type="match status" value="2"/>
</dbReference>
<feature type="domain" description="Glycosyl transferase family 1" evidence="1">
    <location>
        <begin position="185"/>
        <end position="333"/>
    </location>
</feature>
<dbReference type="EMBL" id="CP096205">
    <property type="protein sequence ID" value="UPQ79668.1"/>
    <property type="molecule type" value="Genomic_DNA"/>
</dbReference>
<dbReference type="GO" id="GO:0016757">
    <property type="term" value="F:glycosyltransferase activity"/>
    <property type="evidence" value="ECO:0007669"/>
    <property type="project" value="UniProtKB-KW"/>
</dbReference>
<evidence type="ECO:0000313" key="3">
    <source>
        <dbReference type="EMBL" id="UPQ79668.1"/>
    </source>
</evidence>
<dbReference type="SUPFAM" id="SSF53756">
    <property type="entry name" value="UDP-Glycosyltransferase/glycogen phosphorylase"/>
    <property type="match status" value="1"/>
</dbReference>
<sequence>MKSIPNIRIIQLIDSLEPGGAERMAVSYANGLFDKIDFSGLVATRKEGALKEQLLPKVSYLFINKQGRFGLKSVLTLRAFLKTNKVNIIHAHGTSFFTAVLVKITLPTIKIIWHDHHGNRLSKKGITNKVLKAVSIFFNGVLTVNTEIEQWAKNNLITKKVAYFPNFISSTNTKVESKTILKGCDGKRIVFLANLKEPKNHLQILKAFAHSNSIELGWTLHLIGKDFNDDYSNELRAFIAANKLYNLVFIYDSCNDIEFILNQSNIGVLGSTFEGFPVTLLEYGKSNLAVISTNVGYCSTIIQDGINGVLFNPNDPMEIEQKLNGLIGSEAKRIQYATTLYTQVMKKYSDKAIIDKYLEWLL</sequence>
<organism evidence="3 4">
    <name type="scientific">Flavobacterium azooxidireducens</name>
    <dbReference type="NCBI Taxonomy" id="1871076"/>
    <lineage>
        <taxon>Bacteria</taxon>
        <taxon>Pseudomonadati</taxon>
        <taxon>Bacteroidota</taxon>
        <taxon>Flavobacteriia</taxon>
        <taxon>Flavobacteriales</taxon>
        <taxon>Flavobacteriaceae</taxon>
        <taxon>Flavobacterium</taxon>
    </lineage>
</organism>
<keyword evidence="4" id="KW-1185">Reference proteome</keyword>
<keyword evidence="3" id="KW-0808">Transferase</keyword>
<dbReference type="PANTHER" id="PTHR12526:SF630">
    <property type="entry name" value="GLYCOSYLTRANSFERASE"/>
    <property type="match status" value="1"/>
</dbReference>
<evidence type="ECO:0000313" key="4">
    <source>
        <dbReference type="Proteomes" id="UP000830583"/>
    </source>
</evidence>
<dbReference type="RefSeq" id="WP_248434986.1">
    <property type="nucleotide sequence ID" value="NZ_CP096205.1"/>
</dbReference>
<name>A0ABY4KFS5_9FLAO</name>
<dbReference type="Pfam" id="PF13439">
    <property type="entry name" value="Glyco_transf_4"/>
    <property type="match status" value="1"/>
</dbReference>
<accession>A0ABY4KFS5</accession>
<evidence type="ECO:0000259" key="1">
    <source>
        <dbReference type="Pfam" id="PF00534"/>
    </source>
</evidence>
<dbReference type="Pfam" id="PF00534">
    <property type="entry name" value="Glycos_transf_1"/>
    <property type="match status" value="1"/>
</dbReference>
<dbReference type="PANTHER" id="PTHR12526">
    <property type="entry name" value="GLYCOSYLTRANSFERASE"/>
    <property type="match status" value="1"/>
</dbReference>
<dbReference type="EC" id="2.4.-.-" evidence="3"/>
<proteinExistence type="predicted"/>
<gene>
    <name evidence="3" type="ORF">M0M57_02245</name>
</gene>
<dbReference type="Proteomes" id="UP000830583">
    <property type="component" value="Chromosome"/>
</dbReference>
<dbReference type="InterPro" id="IPR001296">
    <property type="entry name" value="Glyco_trans_1"/>
</dbReference>
<protein>
    <submittedName>
        <fullName evidence="3">Glycosyltransferase</fullName>
        <ecNumber evidence="3">2.4.-.-</ecNumber>
    </submittedName>
</protein>
<keyword evidence="3" id="KW-0328">Glycosyltransferase</keyword>
<evidence type="ECO:0000259" key="2">
    <source>
        <dbReference type="Pfam" id="PF13439"/>
    </source>
</evidence>